<proteinExistence type="predicted"/>
<dbReference type="InterPro" id="IPR007278">
    <property type="entry name" value="DUF397"/>
</dbReference>
<dbReference type="RefSeq" id="WP_103938590.1">
    <property type="nucleotide sequence ID" value="NZ_FNVO01000006.1"/>
</dbReference>
<dbReference type="Proteomes" id="UP000236723">
    <property type="component" value="Unassembled WGS sequence"/>
</dbReference>
<protein>
    <recommendedName>
        <fullName evidence="1">DUF397 domain-containing protein</fullName>
    </recommendedName>
</protein>
<reference evidence="3" key="1">
    <citation type="submission" date="2016-10" db="EMBL/GenBank/DDBJ databases">
        <authorList>
            <person name="Varghese N."/>
            <person name="Submissions S."/>
        </authorList>
    </citation>
    <scope>NUCLEOTIDE SEQUENCE [LARGE SCALE GENOMIC DNA]</scope>
    <source>
        <strain evidence="3">DSM 43163</strain>
    </source>
</reference>
<keyword evidence="3" id="KW-1185">Reference proteome</keyword>
<organism evidence="2 3">
    <name type="scientific">Thermomonospora echinospora</name>
    <dbReference type="NCBI Taxonomy" id="1992"/>
    <lineage>
        <taxon>Bacteria</taxon>
        <taxon>Bacillati</taxon>
        <taxon>Actinomycetota</taxon>
        <taxon>Actinomycetes</taxon>
        <taxon>Streptosporangiales</taxon>
        <taxon>Thermomonosporaceae</taxon>
        <taxon>Thermomonospora</taxon>
    </lineage>
</organism>
<dbReference type="AlphaFoldDB" id="A0A1H6AXK2"/>
<gene>
    <name evidence="2" type="ORF">SAMN04489712_10655</name>
</gene>
<feature type="domain" description="DUF397" evidence="1">
    <location>
        <begin position="6"/>
        <end position="60"/>
    </location>
</feature>
<evidence type="ECO:0000259" key="1">
    <source>
        <dbReference type="Pfam" id="PF04149"/>
    </source>
</evidence>
<dbReference type="Pfam" id="PF04149">
    <property type="entry name" value="DUF397"/>
    <property type="match status" value="1"/>
</dbReference>
<sequence>MSIKYARWRKSSHSAPNGDCVEVGISHMGAIGVRDTKQDGTGPVLEFTRPEWAAFLSAIRSADPRR</sequence>
<evidence type="ECO:0000313" key="3">
    <source>
        <dbReference type="Proteomes" id="UP000236723"/>
    </source>
</evidence>
<dbReference type="OrthoDB" id="5193787at2"/>
<accession>A0A1H6AXK2</accession>
<name>A0A1H6AXK2_9ACTN</name>
<evidence type="ECO:0000313" key="2">
    <source>
        <dbReference type="EMBL" id="SEG52805.1"/>
    </source>
</evidence>
<dbReference type="EMBL" id="FNVO01000006">
    <property type="protein sequence ID" value="SEG52805.1"/>
    <property type="molecule type" value="Genomic_DNA"/>
</dbReference>